<evidence type="ECO:0000313" key="5">
    <source>
        <dbReference type="EMBL" id="KAF0976884.1"/>
    </source>
</evidence>
<feature type="coiled-coil region" evidence="1">
    <location>
        <begin position="104"/>
        <end position="169"/>
    </location>
</feature>
<evidence type="ECO:0000256" key="1">
    <source>
        <dbReference type="SAM" id="Coils"/>
    </source>
</evidence>
<dbReference type="EMBL" id="VFQX01000036">
    <property type="protein sequence ID" value="KAF0976884.1"/>
    <property type="molecule type" value="Genomic_DNA"/>
</dbReference>
<dbReference type="PROSITE" id="PS50192">
    <property type="entry name" value="T_SNARE"/>
    <property type="match status" value="1"/>
</dbReference>
<dbReference type="CDD" id="cd15841">
    <property type="entry name" value="SNARE_Qc"/>
    <property type="match status" value="1"/>
</dbReference>
<dbReference type="SUPFAM" id="SSF58038">
    <property type="entry name" value="SNARE fusion complex"/>
    <property type="match status" value="1"/>
</dbReference>
<name>A0A6A5BRS8_NAEFO</name>
<dbReference type="VEuPathDB" id="AmoebaDB:NF0041900"/>
<accession>A0A6A5BRS8</accession>
<dbReference type="RefSeq" id="XP_044561597.1">
    <property type="nucleotide sequence ID" value="XM_044707565.1"/>
</dbReference>
<dbReference type="AlphaFoldDB" id="A0A6A5BRS8"/>
<organism evidence="5 6">
    <name type="scientific">Naegleria fowleri</name>
    <name type="common">Brain eating amoeba</name>
    <dbReference type="NCBI Taxonomy" id="5763"/>
    <lineage>
        <taxon>Eukaryota</taxon>
        <taxon>Discoba</taxon>
        <taxon>Heterolobosea</taxon>
        <taxon>Tetramitia</taxon>
        <taxon>Eutetramitia</taxon>
        <taxon>Vahlkampfiidae</taxon>
        <taxon>Naegleria</taxon>
    </lineage>
</organism>
<evidence type="ECO:0000313" key="6">
    <source>
        <dbReference type="Proteomes" id="UP000444721"/>
    </source>
</evidence>
<comment type="caution">
    <text evidence="5">The sequence shown here is derived from an EMBL/GenBank/DDBJ whole genome shotgun (WGS) entry which is preliminary data.</text>
</comment>
<proteinExistence type="predicted"/>
<dbReference type="OMA" id="KQSGGWA"/>
<keyword evidence="3" id="KW-1133">Transmembrane helix</keyword>
<protein>
    <recommendedName>
        <fullName evidence="4">t-SNARE coiled-coil homology domain-containing protein</fullName>
    </recommendedName>
</protein>
<keyword evidence="3" id="KW-0472">Membrane</keyword>
<feature type="compositionally biased region" description="Polar residues" evidence="2">
    <location>
        <begin position="1"/>
        <end position="16"/>
    </location>
</feature>
<keyword evidence="1" id="KW-0175">Coiled coil</keyword>
<dbReference type="VEuPathDB" id="AmoebaDB:FDP41_004179"/>
<keyword evidence="6" id="KW-1185">Reference proteome</keyword>
<dbReference type="GeneID" id="68111397"/>
<feature type="transmembrane region" description="Helical" evidence="3">
    <location>
        <begin position="305"/>
        <end position="330"/>
    </location>
</feature>
<sequence>MQSVRTPQSPTTTGNSKKIEKASLLSSFNHSSMGAEGDNAELGSADGYASTVNSIDLLRCSPGMADLFRRLYQIRIDCGEIVGDGLDKQRQIEMQEFQKKLKKLDKFERQKVMVKQAIDQTESLIQQKRKSSGNDPRLNNDINKAVTKMDKEMKELEKIHQEAVNKKKADIKNFKDYIKYVKAEHKKLVTGIMDEEDDGLPKRDVKFDSIDMLEKAKNEVPTVDISEGLEQIEAAKRQVEEKVDILLGQIQKIGGIANSISDELDKQAQLLDKMSADVDKYNKTLDETNKKLVEAIEKAGGATRLIIIAIIFIIIIALLGVGWLLIQIFVPSLGLGIG</sequence>
<dbReference type="VEuPathDB" id="AmoebaDB:NfTy_068560"/>
<evidence type="ECO:0000256" key="2">
    <source>
        <dbReference type="SAM" id="MobiDB-lite"/>
    </source>
</evidence>
<reference evidence="5 6" key="1">
    <citation type="journal article" date="2019" name="Sci. Rep.">
        <title>Nanopore sequencing improves the draft genome of the human pathogenic amoeba Naegleria fowleri.</title>
        <authorList>
            <person name="Liechti N."/>
            <person name="Schurch N."/>
            <person name="Bruggmann R."/>
            <person name="Wittwer M."/>
        </authorList>
    </citation>
    <scope>NUCLEOTIDE SEQUENCE [LARGE SCALE GENOMIC DNA]</scope>
    <source>
        <strain evidence="5 6">ATCC 30894</strain>
    </source>
</reference>
<dbReference type="Proteomes" id="UP000444721">
    <property type="component" value="Unassembled WGS sequence"/>
</dbReference>
<dbReference type="Gene3D" id="1.20.5.110">
    <property type="match status" value="1"/>
</dbReference>
<evidence type="ECO:0000256" key="3">
    <source>
        <dbReference type="SAM" id="Phobius"/>
    </source>
</evidence>
<dbReference type="InterPro" id="IPR000727">
    <property type="entry name" value="T_SNARE_dom"/>
</dbReference>
<feature type="domain" description="T-SNARE coiled-coil homology" evidence="4">
    <location>
        <begin position="233"/>
        <end position="295"/>
    </location>
</feature>
<evidence type="ECO:0000259" key="4">
    <source>
        <dbReference type="PROSITE" id="PS50192"/>
    </source>
</evidence>
<keyword evidence="3" id="KW-0812">Transmembrane</keyword>
<dbReference type="OrthoDB" id="546861at2759"/>
<feature type="coiled-coil region" evidence="1">
    <location>
        <begin position="229"/>
        <end position="298"/>
    </location>
</feature>
<feature type="region of interest" description="Disordered" evidence="2">
    <location>
        <begin position="1"/>
        <end position="20"/>
    </location>
</feature>
<gene>
    <name evidence="5" type="ORF">FDP41_004179</name>
</gene>